<name>A0A3M7PXB1_BRAPC</name>
<reference evidence="1 2" key="1">
    <citation type="journal article" date="2018" name="Sci. Rep.">
        <title>Genomic signatures of local adaptation to the degree of environmental predictability in rotifers.</title>
        <authorList>
            <person name="Franch-Gras L."/>
            <person name="Hahn C."/>
            <person name="Garcia-Roger E.M."/>
            <person name="Carmona M.J."/>
            <person name="Serra M."/>
            <person name="Gomez A."/>
        </authorList>
    </citation>
    <scope>NUCLEOTIDE SEQUENCE [LARGE SCALE GENOMIC DNA]</scope>
    <source>
        <strain evidence="1">HYR1</strain>
    </source>
</reference>
<accession>A0A3M7PXB1</accession>
<dbReference type="AlphaFoldDB" id="A0A3M7PXB1"/>
<proteinExistence type="predicted"/>
<keyword evidence="2" id="KW-1185">Reference proteome</keyword>
<dbReference type="Proteomes" id="UP000276133">
    <property type="component" value="Unassembled WGS sequence"/>
</dbReference>
<organism evidence="1 2">
    <name type="scientific">Brachionus plicatilis</name>
    <name type="common">Marine rotifer</name>
    <name type="synonym">Brachionus muelleri</name>
    <dbReference type="NCBI Taxonomy" id="10195"/>
    <lineage>
        <taxon>Eukaryota</taxon>
        <taxon>Metazoa</taxon>
        <taxon>Spiralia</taxon>
        <taxon>Gnathifera</taxon>
        <taxon>Rotifera</taxon>
        <taxon>Eurotatoria</taxon>
        <taxon>Monogononta</taxon>
        <taxon>Pseudotrocha</taxon>
        <taxon>Ploima</taxon>
        <taxon>Brachionidae</taxon>
        <taxon>Brachionus</taxon>
    </lineage>
</organism>
<gene>
    <name evidence="1" type="ORF">BpHYR1_045730</name>
</gene>
<comment type="caution">
    <text evidence="1">The sequence shown here is derived from an EMBL/GenBank/DDBJ whole genome shotgun (WGS) entry which is preliminary data.</text>
</comment>
<protein>
    <submittedName>
        <fullName evidence="1">Uncharacterized protein</fullName>
    </submittedName>
</protein>
<evidence type="ECO:0000313" key="2">
    <source>
        <dbReference type="Proteomes" id="UP000276133"/>
    </source>
</evidence>
<evidence type="ECO:0000313" key="1">
    <source>
        <dbReference type="EMBL" id="RNA03529.1"/>
    </source>
</evidence>
<sequence>MVLSKRNCLTSSASLDLPDLLKFSNYLDSSSKSIDELNENIAPSKENKKTFQKSRFLSLKVALISLDLFLMMEENIIQTLIKEKSLAIFSHSL</sequence>
<dbReference type="EMBL" id="REGN01008458">
    <property type="protein sequence ID" value="RNA03529.1"/>
    <property type="molecule type" value="Genomic_DNA"/>
</dbReference>